<protein>
    <submittedName>
        <fullName evidence="1">Uncharacterized protein</fullName>
    </submittedName>
</protein>
<evidence type="ECO:0000313" key="1">
    <source>
        <dbReference type="EMBL" id="MPD05103.1"/>
    </source>
</evidence>
<proteinExistence type="predicted"/>
<dbReference type="AlphaFoldDB" id="A0A5B7K920"/>
<name>A0A5B7K920_PORTR</name>
<evidence type="ECO:0000313" key="2">
    <source>
        <dbReference type="Proteomes" id="UP000324222"/>
    </source>
</evidence>
<organism evidence="1 2">
    <name type="scientific">Portunus trituberculatus</name>
    <name type="common">Swimming crab</name>
    <name type="synonym">Neptunus trituberculatus</name>
    <dbReference type="NCBI Taxonomy" id="210409"/>
    <lineage>
        <taxon>Eukaryota</taxon>
        <taxon>Metazoa</taxon>
        <taxon>Ecdysozoa</taxon>
        <taxon>Arthropoda</taxon>
        <taxon>Crustacea</taxon>
        <taxon>Multicrustacea</taxon>
        <taxon>Malacostraca</taxon>
        <taxon>Eumalacostraca</taxon>
        <taxon>Eucarida</taxon>
        <taxon>Decapoda</taxon>
        <taxon>Pleocyemata</taxon>
        <taxon>Brachyura</taxon>
        <taxon>Eubrachyura</taxon>
        <taxon>Portunoidea</taxon>
        <taxon>Portunidae</taxon>
        <taxon>Portuninae</taxon>
        <taxon>Portunus</taxon>
    </lineage>
</organism>
<dbReference type="EMBL" id="VSRR010144440">
    <property type="protein sequence ID" value="MPD05103.1"/>
    <property type="molecule type" value="Genomic_DNA"/>
</dbReference>
<gene>
    <name evidence="1" type="ORF">E2C01_100830</name>
</gene>
<keyword evidence="2" id="KW-1185">Reference proteome</keyword>
<sequence>MEAQEEVDGVTEGVKRLDYLETNAKKLILRGEVKEASVGVKVDVLGAACGGAEVEVRVRVDEADVLCIS</sequence>
<accession>A0A5B7K920</accession>
<reference evidence="1 2" key="1">
    <citation type="submission" date="2019-05" db="EMBL/GenBank/DDBJ databases">
        <title>Another draft genome of Portunus trituberculatus and its Hox gene families provides insights of decapod evolution.</title>
        <authorList>
            <person name="Jeong J.-H."/>
            <person name="Song I."/>
            <person name="Kim S."/>
            <person name="Choi T."/>
            <person name="Kim D."/>
            <person name="Ryu S."/>
            <person name="Kim W."/>
        </authorList>
    </citation>
    <scope>NUCLEOTIDE SEQUENCE [LARGE SCALE GENOMIC DNA]</scope>
    <source>
        <tissue evidence="1">Muscle</tissue>
    </source>
</reference>
<comment type="caution">
    <text evidence="1">The sequence shown here is derived from an EMBL/GenBank/DDBJ whole genome shotgun (WGS) entry which is preliminary data.</text>
</comment>
<dbReference type="Proteomes" id="UP000324222">
    <property type="component" value="Unassembled WGS sequence"/>
</dbReference>